<feature type="transmembrane region" description="Helical" evidence="2">
    <location>
        <begin position="663"/>
        <end position="681"/>
    </location>
</feature>
<name>A0ABP1PWA2_9HEXA</name>
<evidence type="ECO:0000256" key="1">
    <source>
        <dbReference type="ARBA" id="ARBA00008685"/>
    </source>
</evidence>
<protein>
    <recommendedName>
        <fullName evidence="3">Ionotropic glutamate receptor C-terminal domain-containing protein</fullName>
    </recommendedName>
</protein>
<feature type="domain" description="Ionotropic glutamate receptor C-terminal" evidence="3">
    <location>
        <begin position="348"/>
        <end position="518"/>
    </location>
</feature>
<keyword evidence="5" id="KW-1185">Reference proteome</keyword>
<keyword evidence="2" id="KW-1133">Transmembrane helix</keyword>
<evidence type="ECO:0000259" key="3">
    <source>
        <dbReference type="Pfam" id="PF00060"/>
    </source>
</evidence>
<gene>
    <name evidence="4" type="ORF">ODALV1_LOCUS3515</name>
</gene>
<dbReference type="Proteomes" id="UP001642540">
    <property type="component" value="Unassembled WGS sequence"/>
</dbReference>
<keyword evidence="2" id="KW-0812">Transmembrane</keyword>
<comment type="similarity">
    <text evidence="1">Belongs to the glutamate-gated ion channel (TC 1.A.10.1) family.</text>
</comment>
<organism evidence="4 5">
    <name type="scientific">Orchesella dallaii</name>
    <dbReference type="NCBI Taxonomy" id="48710"/>
    <lineage>
        <taxon>Eukaryota</taxon>
        <taxon>Metazoa</taxon>
        <taxon>Ecdysozoa</taxon>
        <taxon>Arthropoda</taxon>
        <taxon>Hexapoda</taxon>
        <taxon>Collembola</taxon>
        <taxon>Entomobryomorpha</taxon>
        <taxon>Entomobryoidea</taxon>
        <taxon>Orchesellidae</taxon>
        <taxon>Orchesellinae</taxon>
        <taxon>Orchesella</taxon>
    </lineage>
</organism>
<reference evidence="4 5" key="1">
    <citation type="submission" date="2024-08" db="EMBL/GenBank/DDBJ databases">
        <authorList>
            <person name="Cucini C."/>
            <person name="Frati F."/>
        </authorList>
    </citation>
    <scope>NUCLEOTIDE SEQUENCE [LARGE SCALE GENOMIC DNA]</scope>
</reference>
<dbReference type="EMBL" id="CAXLJM020000011">
    <property type="protein sequence ID" value="CAL8076557.1"/>
    <property type="molecule type" value="Genomic_DNA"/>
</dbReference>
<evidence type="ECO:0000256" key="2">
    <source>
        <dbReference type="SAM" id="Phobius"/>
    </source>
</evidence>
<comment type="caution">
    <text evidence="4">The sequence shown here is derived from an EMBL/GenBank/DDBJ whole genome shotgun (WGS) entry which is preliminary data.</text>
</comment>
<proteinExistence type="inferred from homology"/>
<feature type="transmembrane region" description="Helical" evidence="2">
    <location>
        <begin position="348"/>
        <end position="369"/>
    </location>
</feature>
<keyword evidence="2" id="KW-0472">Membrane</keyword>
<evidence type="ECO:0000313" key="4">
    <source>
        <dbReference type="EMBL" id="CAL8076557.1"/>
    </source>
</evidence>
<dbReference type="InterPro" id="IPR001320">
    <property type="entry name" value="Iontro_rcpt_C"/>
</dbReference>
<dbReference type="Pfam" id="PF00060">
    <property type="entry name" value="Lig_chan"/>
    <property type="match status" value="1"/>
</dbReference>
<evidence type="ECO:0000313" key="5">
    <source>
        <dbReference type="Proteomes" id="UP001642540"/>
    </source>
</evidence>
<dbReference type="Gene3D" id="1.10.287.70">
    <property type="match status" value="1"/>
</dbReference>
<feature type="transmembrane region" description="Helical" evidence="2">
    <location>
        <begin position="406"/>
        <end position="425"/>
    </location>
</feature>
<accession>A0ABP1PWA2</accession>
<sequence length="737" mass="84835">MYCDEYNVQLAPRQGFKFQAIPDPKATCIMQVYIDPVPCQKWSVAKVPEIVAIAQPNAFSGTLLDTIFHYKIDKEMGSLAKPGLIFMHVTKRRELVPFYTETLFMIDYYWQRQTFYHSYSYIQPTKILLQIEPVASDMREVLNKVTKQDLLTCQDYKSWWKRGVGVCKHLEKSSYDQFFYGGRCHMLALHSSAELPVLLHYKQYNPKTWRDLEALRANSNPCKHGQFALISPYAGQIKNLDRFYVKNLVEFRKGEEQPGIVKHEQLMESITWGLLQPNSTLLGNGDKNTGRLLSFTYFPFIYPQTATVVHTEAIGYIGPLDQVHFVTCAPLKEHSWLSLIGLVAAFEWRLWLVIGVASTASGITVYFMLQFSQIYITQKKIRTSVTVIGFVWDVLLGQGNSTVDKVRWIGGAWALVGVVLTNAYLGDNINMLTAPLPIKKVETFDELFKSNFSIYSTFYDNYNYRTLKSLFKQTSAYGQFQVESQEGLQGIKKRRLSIFSLLYFQRNIQLSEDNATRKAYEIENISNETFEANNKNIETAGTPEHYASIIGKCGMDAYVDTKANLDRVYHKLEQRFRFKKDLSEQLTMSQETYGEICNSWHFGNIPWPATMFLKKVHGLLESGLMGIWKEWSHWVETMEDEMRNARDEQVVYVPVALYGNVRALFFFYLGITLVPLLIFGVETRKICGLTSMKVRNVFKVGNGNAALNKIACRHLRIKFRRLSNCFGTSKKAIVRIE</sequence>